<evidence type="ECO:0000313" key="1">
    <source>
        <dbReference type="EMBL" id="GAG07394.1"/>
    </source>
</evidence>
<accession>X0UNN5</accession>
<reference evidence="1" key="1">
    <citation type="journal article" date="2014" name="Front. Microbiol.">
        <title>High frequency of phylogenetically diverse reductive dehalogenase-homologous genes in deep subseafloor sedimentary metagenomes.</title>
        <authorList>
            <person name="Kawai M."/>
            <person name="Futagami T."/>
            <person name="Toyoda A."/>
            <person name="Takaki Y."/>
            <person name="Nishi S."/>
            <person name="Hori S."/>
            <person name="Arai W."/>
            <person name="Tsubouchi T."/>
            <person name="Morono Y."/>
            <person name="Uchiyama I."/>
            <person name="Ito T."/>
            <person name="Fujiyama A."/>
            <person name="Inagaki F."/>
            <person name="Takami H."/>
        </authorList>
    </citation>
    <scope>NUCLEOTIDE SEQUENCE</scope>
    <source>
        <strain evidence="1">Expedition CK06-06</strain>
    </source>
</reference>
<comment type="caution">
    <text evidence="1">The sequence shown here is derived from an EMBL/GenBank/DDBJ whole genome shotgun (WGS) entry which is preliminary data.</text>
</comment>
<sequence>PYGQVMTNDKVEIMCEVFSFVIYVSRCYADNLCCPENCAKWL</sequence>
<gene>
    <name evidence="1" type="ORF">S01H1_42517</name>
</gene>
<dbReference type="AlphaFoldDB" id="X0UNN5"/>
<protein>
    <submittedName>
        <fullName evidence="1">Uncharacterized protein</fullName>
    </submittedName>
</protein>
<organism evidence="1">
    <name type="scientific">marine sediment metagenome</name>
    <dbReference type="NCBI Taxonomy" id="412755"/>
    <lineage>
        <taxon>unclassified sequences</taxon>
        <taxon>metagenomes</taxon>
        <taxon>ecological metagenomes</taxon>
    </lineage>
</organism>
<feature type="non-terminal residue" evidence="1">
    <location>
        <position position="1"/>
    </location>
</feature>
<proteinExistence type="predicted"/>
<name>X0UNN5_9ZZZZ</name>
<dbReference type="EMBL" id="BARS01027042">
    <property type="protein sequence ID" value="GAG07394.1"/>
    <property type="molecule type" value="Genomic_DNA"/>
</dbReference>